<name>A0A0V1AAG3_9BILA</name>
<dbReference type="Proteomes" id="UP000054783">
    <property type="component" value="Unassembled WGS sequence"/>
</dbReference>
<sequence>MCQCLRLAATGILVCPDIHCRDTLRKVFMHILRTLHFTKKQCPAIHENSISDICIALRQMFE</sequence>
<protein>
    <submittedName>
        <fullName evidence="1">Uncharacterized protein</fullName>
    </submittedName>
</protein>
<keyword evidence="2" id="KW-1185">Reference proteome</keyword>
<dbReference type="AlphaFoldDB" id="A0A0V1AAG3"/>
<gene>
    <name evidence="1" type="ORF">T12_10785</name>
</gene>
<evidence type="ECO:0000313" key="1">
    <source>
        <dbReference type="EMBL" id="KRY21768.1"/>
    </source>
</evidence>
<proteinExistence type="predicted"/>
<reference evidence="1 2" key="1">
    <citation type="submission" date="2015-01" db="EMBL/GenBank/DDBJ databases">
        <title>Evolution of Trichinella species and genotypes.</title>
        <authorList>
            <person name="Korhonen P.K."/>
            <person name="Edoardo P."/>
            <person name="Giuseppe L.R."/>
            <person name="Gasser R.B."/>
        </authorList>
    </citation>
    <scope>NUCLEOTIDE SEQUENCE [LARGE SCALE GENOMIC DNA]</scope>
    <source>
        <strain evidence="1">ISS2496</strain>
    </source>
</reference>
<accession>A0A0V1AAG3</accession>
<evidence type="ECO:0000313" key="2">
    <source>
        <dbReference type="Proteomes" id="UP000054783"/>
    </source>
</evidence>
<organism evidence="1 2">
    <name type="scientific">Trichinella patagoniensis</name>
    <dbReference type="NCBI Taxonomy" id="990121"/>
    <lineage>
        <taxon>Eukaryota</taxon>
        <taxon>Metazoa</taxon>
        <taxon>Ecdysozoa</taxon>
        <taxon>Nematoda</taxon>
        <taxon>Enoplea</taxon>
        <taxon>Dorylaimia</taxon>
        <taxon>Trichinellida</taxon>
        <taxon>Trichinellidae</taxon>
        <taxon>Trichinella</taxon>
    </lineage>
</organism>
<dbReference type="EMBL" id="JYDQ01000014">
    <property type="protein sequence ID" value="KRY21768.1"/>
    <property type="molecule type" value="Genomic_DNA"/>
</dbReference>
<comment type="caution">
    <text evidence="1">The sequence shown here is derived from an EMBL/GenBank/DDBJ whole genome shotgun (WGS) entry which is preliminary data.</text>
</comment>